<name>A0A062TY89_9PROT</name>
<proteinExistence type="predicted"/>
<dbReference type="CDD" id="cd04179">
    <property type="entry name" value="DPM_DPG-synthase_like"/>
    <property type="match status" value="1"/>
</dbReference>
<keyword evidence="4" id="KW-1185">Reference proteome</keyword>
<feature type="domain" description="Glycosyltransferase 2-like" evidence="2">
    <location>
        <begin position="28"/>
        <end position="147"/>
    </location>
</feature>
<dbReference type="RefSeq" id="WP_155838408.1">
    <property type="nucleotide sequence ID" value="NZ_AWFF01000098.1"/>
</dbReference>
<dbReference type="PANTHER" id="PTHR48090:SF7">
    <property type="entry name" value="RFBJ PROTEIN"/>
    <property type="match status" value="1"/>
</dbReference>
<keyword evidence="1" id="KW-0812">Transmembrane</keyword>
<gene>
    <name evidence="3" type="ORF">HY29_06480</name>
</gene>
<dbReference type="eggNOG" id="COG1215">
    <property type="taxonomic scope" value="Bacteria"/>
</dbReference>
<dbReference type="STRING" id="1280946.HY29_06480"/>
<evidence type="ECO:0000313" key="3">
    <source>
        <dbReference type="EMBL" id="KCZ50992.1"/>
    </source>
</evidence>
<sequence>MAKSFLRSVPADAGTVDTLGLQDLKIAIILPCYNEEASIAQVVQEFRAALPQADIFVCDNNSSDRTAEIARAAGAVVLHESYQGKGNAVRRLFSDVEADVYVMADGDATYDAEAAPRMITRLVEDRLAMVSGARISDHEDAYRFGHKFGNWMLAGLVRMSFGDRFRDMLSGYRVMSRQFVKSFPALSNGFEIETELCVHSLRLQLPVIEMDTAYRARPEGSASKLSTVRDGVRILRMISRLVRDEKPLEFFSTVAALLFLMASILIIPILMTYVDTGLVPRFPTLFVAIGIFGISMLSLSVGLTLDTLSRGRTEVRRLAYLAASSYRKDHY</sequence>
<dbReference type="OrthoDB" id="3177103at2"/>
<organism evidence="3 4">
    <name type="scientific">Hyphomonas beringensis</name>
    <dbReference type="NCBI Taxonomy" id="1280946"/>
    <lineage>
        <taxon>Bacteria</taxon>
        <taxon>Pseudomonadati</taxon>
        <taxon>Pseudomonadota</taxon>
        <taxon>Alphaproteobacteria</taxon>
        <taxon>Hyphomonadales</taxon>
        <taxon>Hyphomonadaceae</taxon>
        <taxon>Hyphomonas</taxon>
    </lineage>
</organism>
<dbReference type="Gene3D" id="3.90.550.10">
    <property type="entry name" value="Spore Coat Polysaccharide Biosynthesis Protein SpsA, Chain A"/>
    <property type="match status" value="1"/>
</dbReference>
<dbReference type="PANTHER" id="PTHR48090">
    <property type="entry name" value="UNDECAPRENYL-PHOSPHATE 4-DEOXY-4-FORMAMIDO-L-ARABINOSE TRANSFERASE-RELATED"/>
    <property type="match status" value="1"/>
</dbReference>
<feature type="transmembrane region" description="Helical" evidence="1">
    <location>
        <begin position="285"/>
        <end position="308"/>
    </location>
</feature>
<dbReference type="EMBL" id="AWFF01000098">
    <property type="protein sequence ID" value="KCZ50992.1"/>
    <property type="molecule type" value="Genomic_DNA"/>
</dbReference>
<keyword evidence="1" id="KW-1133">Transmembrane helix</keyword>
<evidence type="ECO:0000256" key="1">
    <source>
        <dbReference type="SAM" id="Phobius"/>
    </source>
</evidence>
<dbReference type="PATRIC" id="fig|1280946.3.peg.3391"/>
<dbReference type="Pfam" id="PF00535">
    <property type="entry name" value="Glycos_transf_2"/>
    <property type="match status" value="1"/>
</dbReference>
<comment type="caution">
    <text evidence="3">The sequence shown here is derived from an EMBL/GenBank/DDBJ whole genome shotgun (WGS) entry which is preliminary data.</text>
</comment>
<dbReference type="InterPro" id="IPR001173">
    <property type="entry name" value="Glyco_trans_2-like"/>
</dbReference>
<evidence type="ECO:0000259" key="2">
    <source>
        <dbReference type="Pfam" id="PF00535"/>
    </source>
</evidence>
<dbReference type="InterPro" id="IPR050256">
    <property type="entry name" value="Glycosyltransferase_2"/>
</dbReference>
<protein>
    <recommendedName>
        <fullName evidence="2">Glycosyltransferase 2-like domain-containing protein</fullName>
    </recommendedName>
</protein>
<dbReference type="SUPFAM" id="SSF53448">
    <property type="entry name" value="Nucleotide-diphospho-sugar transferases"/>
    <property type="match status" value="1"/>
</dbReference>
<feature type="transmembrane region" description="Helical" evidence="1">
    <location>
        <begin position="250"/>
        <end position="273"/>
    </location>
</feature>
<dbReference type="InterPro" id="IPR029044">
    <property type="entry name" value="Nucleotide-diphossugar_trans"/>
</dbReference>
<dbReference type="Proteomes" id="UP000027037">
    <property type="component" value="Unassembled WGS sequence"/>
</dbReference>
<dbReference type="AlphaFoldDB" id="A0A062TY89"/>
<reference evidence="3 4" key="1">
    <citation type="journal article" date="2014" name="Antonie Van Leeuwenhoek">
        <title>Hyphomonas beringensis sp. nov. and Hyphomonas chukchiensis sp. nov., isolated from surface seawater of the Bering Sea and Chukchi Sea.</title>
        <authorList>
            <person name="Li C."/>
            <person name="Lai Q."/>
            <person name="Li G."/>
            <person name="Dong C."/>
            <person name="Wang J."/>
            <person name="Liao Y."/>
            <person name="Shao Z."/>
        </authorList>
    </citation>
    <scope>NUCLEOTIDE SEQUENCE [LARGE SCALE GENOMIC DNA]</scope>
    <source>
        <strain evidence="3 4">25B14_1</strain>
    </source>
</reference>
<accession>A0A062TY89</accession>
<evidence type="ECO:0000313" key="4">
    <source>
        <dbReference type="Proteomes" id="UP000027037"/>
    </source>
</evidence>
<keyword evidence="1" id="KW-0472">Membrane</keyword>